<reference evidence="1" key="1">
    <citation type="journal article" date="2021" name="Proc. Natl. Acad. Sci. U.S.A.">
        <title>A Catalog of Tens of Thousands of Viruses from Human Metagenomes Reveals Hidden Associations with Chronic Diseases.</title>
        <authorList>
            <person name="Tisza M.J."/>
            <person name="Buck C.B."/>
        </authorList>
    </citation>
    <scope>NUCLEOTIDE SEQUENCE</scope>
    <source>
        <strain evidence="1">CtB3v5</strain>
    </source>
</reference>
<proteinExistence type="predicted"/>
<sequence length="29" mass="3357">MVYLVISRASFKAETKFCCLSFIVNKPFN</sequence>
<protein>
    <submittedName>
        <fullName evidence="1">Uncharacterized protein</fullName>
    </submittedName>
</protein>
<evidence type="ECO:0000313" key="1">
    <source>
        <dbReference type="EMBL" id="DAD78728.1"/>
    </source>
</evidence>
<organism evidence="1">
    <name type="scientific">Siphoviridae sp. ctB3v5</name>
    <dbReference type="NCBI Taxonomy" id="2826186"/>
    <lineage>
        <taxon>Viruses</taxon>
        <taxon>Duplodnaviria</taxon>
        <taxon>Heunggongvirae</taxon>
        <taxon>Uroviricota</taxon>
        <taxon>Caudoviricetes</taxon>
    </lineage>
</organism>
<accession>A0A8S5M991</accession>
<name>A0A8S5M991_9CAUD</name>
<dbReference type="EMBL" id="BK014849">
    <property type="protein sequence ID" value="DAD78728.1"/>
    <property type="molecule type" value="Genomic_DNA"/>
</dbReference>